<gene>
    <name evidence="1" type="ORF">JZO67_004600</name>
</gene>
<keyword evidence="2" id="KW-1185">Reference proteome</keyword>
<reference evidence="1 2" key="2">
    <citation type="submission" date="2024-02" db="EMBL/GenBank/DDBJ databases">
        <title>The Genome Sequence of Enterococcus sp. DIV0159.</title>
        <authorList>
            <person name="Earl A."/>
            <person name="Manson A."/>
            <person name="Gilmore M."/>
            <person name="Sanders J."/>
            <person name="Shea T."/>
            <person name="Howe W."/>
            <person name="Livny J."/>
            <person name="Cuomo C."/>
            <person name="Neafsey D."/>
            <person name="Birren B."/>
        </authorList>
    </citation>
    <scope>NUCLEOTIDE SEQUENCE [LARGE SCALE GENOMIC DNA]</scope>
    <source>
        <strain evidence="1 2">665A</strain>
    </source>
</reference>
<accession>A0ABV0EY84</accession>
<dbReference type="EMBL" id="JAFREL020000005">
    <property type="protein sequence ID" value="MEO1772618.1"/>
    <property type="molecule type" value="Genomic_DNA"/>
</dbReference>
<protein>
    <recommendedName>
        <fullName evidence="3">Helix-turn-helix type 11 domain-containing protein</fullName>
    </recommendedName>
</protein>
<reference evidence="1 2" key="1">
    <citation type="submission" date="2021-03" db="EMBL/GenBank/DDBJ databases">
        <authorList>
            <person name="Gilmore M.S."/>
            <person name="Schwartzman J."/>
            <person name="Van Tyne D."/>
            <person name="Martin M."/>
            <person name="Earl A.M."/>
            <person name="Manson A.L."/>
            <person name="Straub T."/>
            <person name="Salamzade R."/>
            <person name="Saavedra J."/>
            <person name="Lebreton F."/>
            <person name="Prichula J."/>
            <person name="Schaufler K."/>
            <person name="Gaca A."/>
            <person name="Sgardioli B."/>
            <person name="Wagenaar J."/>
            <person name="Strong T."/>
        </authorList>
    </citation>
    <scope>NUCLEOTIDE SEQUENCE [LARGE SCALE GENOMIC DNA]</scope>
    <source>
        <strain evidence="1 2">665A</strain>
    </source>
</reference>
<comment type="caution">
    <text evidence="1">The sequence shown here is derived from an EMBL/GenBank/DDBJ whole genome shotgun (WGS) entry which is preliminary data.</text>
</comment>
<evidence type="ECO:0008006" key="3">
    <source>
        <dbReference type="Google" id="ProtNLM"/>
    </source>
</evidence>
<proteinExistence type="predicted"/>
<evidence type="ECO:0000313" key="2">
    <source>
        <dbReference type="Proteomes" id="UP000664357"/>
    </source>
</evidence>
<dbReference type="Proteomes" id="UP000664357">
    <property type="component" value="Unassembled WGS sequence"/>
</dbReference>
<evidence type="ECO:0000313" key="1">
    <source>
        <dbReference type="EMBL" id="MEO1772618.1"/>
    </source>
</evidence>
<dbReference type="RefSeq" id="WP_207701064.1">
    <property type="nucleotide sequence ID" value="NZ_JAFREL020000005.1"/>
</dbReference>
<name>A0ABV0EY84_9ENTE</name>
<dbReference type="SUPFAM" id="SSF46785">
    <property type="entry name" value="Winged helix' DNA-binding domain"/>
    <property type="match status" value="1"/>
</dbReference>
<organism evidence="1 2">
    <name type="scientific">Candidatus Enterococcus ferrettii</name>
    <dbReference type="NCBI Taxonomy" id="2815324"/>
    <lineage>
        <taxon>Bacteria</taxon>
        <taxon>Bacillati</taxon>
        <taxon>Bacillota</taxon>
        <taxon>Bacilli</taxon>
        <taxon>Lactobacillales</taxon>
        <taxon>Enterococcaceae</taxon>
        <taxon>Enterococcus</taxon>
    </lineage>
</organism>
<dbReference type="InterPro" id="IPR036390">
    <property type="entry name" value="WH_DNA-bd_sf"/>
</dbReference>
<sequence>MNINKLNKTLTDMGLFLDFSDIQLDIPLAFKAKYELSKGMLIEPQLSFLLIKEKRSGSIEAFIKQAEVMGKIAELPYVLVFSEISKETKKLLLKARIPFMDYTGNLFLPQLGAVLTTELPVFKDQKLSPSEQSVFIYLLLKETTTIIPAQISEKLHLSIATVYRVLKSFTNREWLRSKHGLYQFNQGLKDIFQESLDLLNNPVKKCVFINRNYFNQLMDNWMFKQELNLAGLAALSKLSMLDDSPPAFAISKRTYQQIMKGDPSGKQFILDKKVKNDIELQLWEYAPLSIVDSLVDPISLLLSLKDNDDPRVEIELENLESKIIKKLEEKDAD</sequence>